<evidence type="ECO:0000313" key="1">
    <source>
        <dbReference type="EMBL" id="GFM34051.1"/>
    </source>
</evidence>
<dbReference type="RefSeq" id="WP_174405680.1">
    <property type="nucleotide sequence ID" value="NZ_BLVO01000013.1"/>
</dbReference>
<protein>
    <submittedName>
        <fullName evidence="1">Uncharacterized protein</fullName>
    </submittedName>
</protein>
<organism evidence="1 2">
    <name type="scientific">Desulfovibrio subterraneus</name>
    <dbReference type="NCBI Taxonomy" id="2718620"/>
    <lineage>
        <taxon>Bacteria</taxon>
        <taxon>Pseudomonadati</taxon>
        <taxon>Thermodesulfobacteriota</taxon>
        <taxon>Desulfovibrionia</taxon>
        <taxon>Desulfovibrionales</taxon>
        <taxon>Desulfovibrionaceae</taxon>
        <taxon>Desulfovibrio</taxon>
    </lineage>
</organism>
<accession>A0A7J0BLB8</accession>
<dbReference type="AlphaFoldDB" id="A0A7J0BLB8"/>
<reference evidence="1 2" key="1">
    <citation type="submission" date="2020-05" db="EMBL/GenBank/DDBJ databases">
        <title>Draft genome sequence of Desulfovibrio sp. strain HN2T.</title>
        <authorList>
            <person name="Ueno A."/>
            <person name="Tamazawa S."/>
            <person name="Tamamura S."/>
            <person name="Murakami T."/>
            <person name="Kiyama T."/>
            <person name="Inomata H."/>
            <person name="Amano Y."/>
            <person name="Miyakawa K."/>
            <person name="Tamaki H."/>
            <person name="Naganuma T."/>
            <person name="Kaneko K."/>
        </authorList>
    </citation>
    <scope>NUCLEOTIDE SEQUENCE [LARGE SCALE GENOMIC DNA]</scope>
    <source>
        <strain evidence="1 2">HN2</strain>
    </source>
</reference>
<comment type="caution">
    <text evidence="1">The sequence shown here is derived from an EMBL/GenBank/DDBJ whole genome shotgun (WGS) entry which is preliminary data.</text>
</comment>
<dbReference type="EMBL" id="BLVO01000013">
    <property type="protein sequence ID" value="GFM34051.1"/>
    <property type="molecule type" value="Genomic_DNA"/>
</dbReference>
<proteinExistence type="predicted"/>
<evidence type="ECO:0000313" key="2">
    <source>
        <dbReference type="Proteomes" id="UP000503840"/>
    </source>
</evidence>
<sequence>MKTLTGITLPEFELWLANAHKAVNLPAPSDVGYSVGYKTLKYLTKDQLTDALAAIVESGRKLEYGESLATVLLRAHRFLQDNSAKALPGGPCTQGCIHGAFYLLSPAGLAGVELCAHCHPKERRSMSRADVERAKVKGWRELNAFEYMKANLYGPRYLAMQQVEARP</sequence>
<name>A0A7J0BLB8_9BACT</name>
<gene>
    <name evidence="1" type="ORF">DSM101010T_24160</name>
</gene>
<keyword evidence="2" id="KW-1185">Reference proteome</keyword>
<dbReference type="Proteomes" id="UP000503840">
    <property type="component" value="Unassembled WGS sequence"/>
</dbReference>